<name>M1DF62_SOLTU</name>
<organism evidence="1 2">
    <name type="scientific">Solanum tuberosum</name>
    <name type="common">Potato</name>
    <dbReference type="NCBI Taxonomy" id="4113"/>
    <lineage>
        <taxon>Eukaryota</taxon>
        <taxon>Viridiplantae</taxon>
        <taxon>Streptophyta</taxon>
        <taxon>Embryophyta</taxon>
        <taxon>Tracheophyta</taxon>
        <taxon>Spermatophyta</taxon>
        <taxon>Magnoliopsida</taxon>
        <taxon>eudicotyledons</taxon>
        <taxon>Gunneridae</taxon>
        <taxon>Pentapetalae</taxon>
        <taxon>asterids</taxon>
        <taxon>lamiids</taxon>
        <taxon>Solanales</taxon>
        <taxon>Solanaceae</taxon>
        <taxon>Solanoideae</taxon>
        <taxon>Solaneae</taxon>
        <taxon>Solanum</taxon>
    </lineage>
</organism>
<dbReference type="EnsemblPlants" id="PGSC0003DMT400088070">
    <property type="protein sequence ID" value="PGSC0003DMT400088070"/>
    <property type="gene ID" value="PGSC0003DMG400037641"/>
</dbReference>
<proteinExistence type="predicted"/>
<dbReference type="Proteomes" id="UP000011115">
    <property type="component" value="Unassembled WGS sequence"/>
</dbReference>
<dbReference type="Gramene" id="PGSC0003DMT400088070">
    <property type="protein sequence ID" value="PGSC0003DMT400088070"/>
    <property type="gene ID" value="PGSC0003DMG400037641"/>
</dbReference>
<evidence type="ECO:0000313" key="1">
    <source>
        <dbReference type="EnsemblPlants" id="PGSC0003DMT400088070"/>
    </source>
</evidence>
<accession>M1DF62</accession>
<sequence length="104" mass="12212">FPQRIIKKNEEGKYHRFIAMLKQFSINVLLIEALEQMPGYAKFMKALVMKKRAMSFEDDDRLQHCSDYDELVAALDGFEFCSNPRRLELDMKNRDSPPARPSIK</sequence>
<dbReference type="PaxDb" id="4113-PGSC0003DMT400088070"/>
<dbReference type="InParanoid" id="M1DF62"/>
<evidence type="ECO:0000313" key="2">
    <source>
        <dbReference type="Proteomes" id="UP000011115"/>
    </source>
</evidence>
<dbReference type="AlphaFoldDB" id="M1DF62"/>
<reference evidence="1" key="2">
    <citation type="submission" date="2015-06" db="UniProtKB">
        <authorList>
            <consortium name="EnsemblPlants"/>
        </authorList>
    </citation>
    <scope>IDENTIFICATION</scope>
    <source>
        <strain evidence="1">DM1-3 516 R44</strain>
    </source>
</reference>
<dbReference type="HOGENOM" id="CLU_2257045_0_0_1"/>
<protein>
    <submittedName>
        <fullName evidence="1">Integrase core domain containing protein</fullName>
    </submittedName>
</protein>
<reference evidence="2" key="1">
    <citation type="journal article" date="2011" name="Nature">
        <title>Genome sequence and analysis of the tuber crop potato.</title>
        <authorList>
            <consortium name="The Potato Genome Sequencing Consortium"/>
        </authorList>
    </citation>
    <scope>NUCLEOTIDE SEQUENCE [LARGE SCALE GENOMIC DNA]</scope>
    <source>
        <strain evidence="2">cv. DM1-3 516 R44</strain>
    </source>
</reference>
<keyword evidence="2" id="KW-1185">Reference proteome</keyword>
<dbReference type="STRING" id="4113.M1DF62"/>